<evidence type="ECO:0000313" key="2">
    <source>
        <dbReference type="Proteomes" id="UP000468388"/>
    </source>
</evidence>
<organism evidence="1 2">
    <name type="scientific">Chitinophaga oryziterrae</name>
    <dbReference type="NCBI Taxonomy" id="1031224"/>
    <lineage>
        <taxon>Bacteria</taxon>
        <taxon>Pseudomonadati</taxon>
        <taxon>Bacteroidota</taxon>
        <taxon>Chitinophagia</taxon>
        <taxon>Chitinophagales</taxon>
        <taxon>Chitinophagaceae</taxon>
        <taxon>Chitinophaga</taxon>
    </lineage>
</organism>
<sequence>MKNFALLLLIPVFFACNESGKQPEQSTEASAADNFTPATPAGTVAVGFPAGDTGQVKITFALNGQAKEKTFDLPLADDAKESDMFRTVWDKPNSCYIGVLMKKRNTRYYHASLDGTDLKINQVGTPPAAIWQYAEQKLGLGKLDLTTTVTKNYRKNLTSGKIIADFIVKIQPAVTTTDSVYVYAEFAGANKTLHLAVPDGYSGGIISAKAHPENCTIIFAKGSRIKSIADVSVNDGHLQITNM</sequence>
<dbReference type="EMBL" id="WRXO01000002">
    <property type="protein sequence ID" value="MVT41020.1"/>
    <property type="molecule type" value="Genomic_DNA"/>
</dbReference>
<protein>
    <submittedName>
        <fullName evidence="1">Uncharacterized protein</fullName>
    </submittedName>
</protein>
<accession>A0A6N8J738</accession>
<name>A0A6N8J738_9BACT</name>
<gene>
    <name evidence="1" type="ORF">GO495_10545</name>
</gene>
<evidence type="ECO:0000313" key="1">
    <source>
        <dbReference type="EMBL" id="MVT41020.1"/>
    </source>
</evidence>
<dbReference type="RefSeq" id="WP_157299640.1">
    <property type="nucleotide sequence ID" value="NZ_BAAAZB010000010.1"/>
</dbReference>
<reference evidence="1 2" key="1">
    <citation type="submission" date="2019-12" db="EMBL/GenBank/DDBJ databases">
        <title>The draft genomic sequence of strain Chitinophaga oryziterrae JCM 16595.</title>
        <authorList>
            <person name="Zhang X."/>
        </authorList>
    </citation>
    <scope>NUCLEOTIDE SEQUENCE [LARGE SCALE GENOMIC DNA]</scope>
    <source>
        <strain evidence="1 2">JCM 16595</strain>
    </source>
</reference>
<dbReference type="Proteomes" id="UP000468388">
    <property type="component" value="Unassembled WGS sequence"/>
</dbReference>
<keyword evidence="2" id="KW-1185">Reference proteome</keyword>
<dbReference type="OrthoDB" id="646289at2"/>
<dbReference type="AlphaFoldDB" id="A0A6N8J738"/>
<proteinExistence type="predicted"/>
<comment type="caution">
    <text evidence="1">The sequence shown here is derived from an EMBL/GenBank/DDBJ whole genome shotgun (WGS) entry which is preliminary data.</text>
</comment>
<dbReference type="PROSITE" id="PS51257">
    <property type="entry name" value="PROKAR_LIPOPROTEIN"/>
    <property type="match status" value="1"/>
</dbReference>